<dbReference type="PIRSF" id="PIRSF018637">
    <property type="entry name" value="TrmK"/>
    <property type="match status" value="1"/>
</dbReference>
<reference evidence="1 2" key="1">
    <citation type="submission" date="2018-08" db="EMBL/GenBank/DDBJ databases">
        <title>A genome reference for cultivated species of the human gut microbiota.</title>
        <authorList>
            <person name="Zou Y."/>
            <person name="Xue W."/>
            <person name="Luo G."/>
        </authorList>
    </citation>
    <scope>NUCLEOTIDE SEQUENCE [LARGE SCALE GENOMIC DNA]</scope>
    <source>
        <strain evidence="1 2">AM28-23</strain>
    </source>
</reference>
<protein>
    <submittedName>
        <fullName evidence="1">SAM-dependent methyltransferase</fullName>
    </submittedName>
</protein>
<dbReference type="Gene3D" id="3.40.50.150">
    <property type="entry name" value="Vaccinia Virus protein VP39"/>
    <property type="match status" value="1"/>
</dbReference>
<dbReference type="GO" id="GO:0160105">
    <property type="term" value="F:tRNA (adenine(22)-N1)-methyltransferase activity"/>
    <property type="evidence" value="ECO:0007669"/>
    <property type="project" value="InterPro"/>
</dbReference>
<proteinExistence type="predicted"/>
<gene>
    <name evidence="1" type="ORF">DW740_01765</name>
</gene>
<dbReference type="RefSeq" id="WP_118049423.1">
    <property type="nucleotide sequence ID" value="NZ_CABJFK010000001.1"/>
</dbReference>
<dbReference type="Pfam" id="PF12847">
    <property type="entry name" value="Methyltransf_18"/>
    <property type="match status" value="1"/>
</dbReference>
<comment type="caution">
    <text evidence="1">The sequence shown here is derived from an EMBL/GenBank/DDBJ whole genome shotgun (WGS) entry which is preliminary data.</text>
</comment>
<keyword evidence="1" id="KW-0489">Methyltransferase</keyword>
<dbReference type="PANTHER" id="PTHR38451:SF1">
    <property type="entry name" value="TRNA (ADENINE(22)-N(1))-METHYLTRANSFERASE"/>
    <property type="match status" value="1"/>
</dbReference>
<dbReference type="PANTHER" id="PTHR38451">
    <property type="entry name" value="TRNA (ADENINE(22)-N(1))-METHYLTRANSFERASE"/>
    <property type="match status" value="1"/>
</dbReference>
<name>A0A414JC40_9FIRM</name>
<dbReference type="SUPFAM" id="SSF53335">
    <property type="entry name" value="S-adenosyl-L-methionine-dependent methyltransferases"/>
    <property type="match status" value="1"/>
</dbReference>
<evidence type="ECO:0000313" key="1">
    <source>
        <dbReference type="EMBL" id="RHE42052.1"/>
    </source>
</evidence>
<dbReference type="InterPro" id="IPR029063">
    <property type="entry name" value="SAM-dependent_MTases_sf"/>
</dbReference>
<dbReference type="Proteomes" id="UP000283745">
    <property type="component" value="Unassembled WGS sequence"/>
</dbReference>
<dbReference type="EMBL" id="QSKF01000001">
    <property type="protein sequence ID" value="RHE42052.1"/>
    <property type="molecule type" value="Genomic_DNA"/>
</dbReference>
<dbReference type="Gene3D" id="1.10.287.1890">
    <property type="match status" value="1"/>
</dbReference>
<dbReference type="InterPro" id="IPR006901">
    <property type="entry name" value="TrmK"/>
</dbReference>
<accession>A0A414JC40</accession>
<organism evidence="1 2">
    <name type="scientific">Blautia obeum</name>
    <dbReference type="NCBI Taxonomy" id="40520"/>
    <lineage>
        <taxon>Bacteria</taxon>
        <taxon>Bacillati</taxon>
        <taxon>Bacillota</taxon>
        <taxon>Clostridia</taxon>
        <taxon>Lachnospirales</taxon>
        <taxon>Lachnospiraceae</taxon>
        <taxon>Blautia</taxon>
    </lineage>
</organism>
<dbReference type="AlphaFoldDB" id="A0A414JC40"/>
<keyword evidence="1" id="KW-0808">Transferase</keyword>
<evidence type="ECO:0000313" key="2">
    <source>
        <dbReference type="Proteomes" id="UP000283745"/>
    </source>
</evidence>
<sequence length="238" mass="27065">MAGKVQLSDRLTAIAEMVTEGNRLVDVGCDHGYLPVYLMLQHKIPGAIATDVGKGPLTRAQEHIAQHHMEAYIETRLCNGLSEIRSGEGDTLVIAGMGGPLMERILSEGRHALPGFQELILQPQSDIPHFRRFVMQNGYQIIQEEMILEDGKFYPIMKAVPYEGERPAVWSREEEMFGRLLLERKHPVLKLYLERELRIRSEISAQLESASGDAVKKRRMEVEEEKQLILTALKRYES</sequence>
<dbReference type="GO" id="GO:0032259">
    <property type="term" value="P:methylation"/>
    <property type="evidence" value="ECO:0007669"/>
    <property type="project" value="UniProtKB-KW"/>
</dbReference>